<reference evidence="2 3" key="1">
    <citation type="journal article" date="2015" name="Genome Biol. Evol.">
        <title>Phylogenomic analyses indicate that early fungi evolved digesting cell walls of algal ancestors of land plants.</title>
        <authorList>
            <person name="Chang Y."/>
            <person name="Wang S."/>
            <person name="Sekimoto S."/>
            <person name="Aerts A.L."/>
            <person name="Choi C."/>
            <person name="Clum A."/>
            <person name="LaButti K.M."/>
            <person name="Lindquist E.A."/>
            <person name="Yee Ngan C."/>
            <person name="Ohm R.A."/>
            <person name="Salamov A.A."/>
            <person name="Grigoriev I.V."/>
            <person name="Spatafora J.W."/>
            <person name="Berbee M.L."/>
        </authorList>
    </citation>
    <scope>NUCLEOTIDE SEQUENCE [LARGE SCALE GENOMIC DNA]</scope>
    <source>
        <strain evidence="2 3">NRRL 1564</strain>
    </source>
</reference>
<evidence type="ECO:0000256" key="1">
    <source>
        <dbReference type="SAM" id="Phobius"/>
    </source>
</evidence>
<accession>A0A2G5BBQ0</accession>
<feature type="transmembrane region" description="Helical" evidence="1">
    <location>
        <begin position="188"/>
        <end position="209"/>
    </location>
</feature>
<proteinExistence type="predicted"/>
<evidence type="ECO:0000313" key="3">
    <source>
        <dbReference type="Proteomes" id="UP000242474"/>
    </source>
</evidence>
<dbReference type="Proteomes" id="UP000242474">
    <property type="component" value="Unassembled WGS sequence"/>
</dbReference>
<keyword evidence="1" id="KW-0812">Transmembrane</keyword>
<dbReference type="OrthoDB" id="5527222at2759"/>
<keyword evidence="1" id="KW-1133">Transmembrane helix</keyword>
<sequence>MTLFTNEHILQQRISPETRENLLSSLFGVNAKNPDRNDTVAIAVCGGLYVFTAIMLVFAWCNYNYRPIRAKNLTWTTLIYLSALLWYIGNIACNGHVWLVNNWSRCKVWVLWFRVLFTYVFASMNIVRFFALDRVFNQKKPFTTRSSIIAFALVVVLNVTYCLVNHLISDSLTVEYVPALEACNITMAFRIAALVFQWILWIGVSVLIFRLRNIQSSFNEFYESIAIFVVVIALLLETTVTNVHYRYYVLEQPRRIEKTVMDAAASNLVVWLIMAYPVAMCLFRHRSYERWWLERLTDDNHNDLFTRVDDQDSVALNNHKFNITSTSPSDTAHLRISNPTSFPATMHADNTVGGHLDSRQATLGMSSIFNIEYPRYMPDNRYVL</sequence>
<name>A0A2G5BBQ0_COERN</name>
<feature type="transmembrane region" description="Helical" evidence="1">
    <location>
        <begin position="40"/>
        <end position="61"/>
    </location>
</feature>
<keyword evidence="1" id="KW-0472">Membrane</keyword>
<feature type="transmembrane region" description="Helical" evidence="1">
    <location>
        <begin position="263"/>
        <end position="283"/>
    </location>
</feature>
<feature type="transmembrane region" description="Helical" evidence="1">
    <location>
        <begin position="221"/>
        <end position="243"/>
    </location>
</feature>
<feature type="transmembrane region" description="Helical" evidence="1">
    <location>
        <begin position="109"/>
        <end position="127"/>
    </location>
</feature>
<dbReference type="EMBL" id="KZ303500">
    <property type="protein sequence ID" value="PIA16430.1"/>
    <property type="molecule type" value="Genomic_DNA"/>
</dbReference>
<keyword evidence="3" id="KW-1185">Reference proteome</keyword>
<organism evidence="2 3">
    <name type="scientific">Coemansia reversa (strain ATCC 12441 / NRRL 1564)</name>
    <dbReference type="NCBI Taxonomy" id="763665"/>
    <lineage>
        <taxon>Eukaryota</taxon>
        <taxon>Fungi</taxon>
        <taxon>Fungi incertae sedis</taxon>
        <taxon>Zoopagomycota</taxon>
        <taxon>Kickxellomycotina</taxon>
        <taxon>Kickxellomycetes</taxon>
        <taxon>Kickxellales</taxon>
        <taxon>Kickxellaceae</taxon>
        <taxon>Coemansia</taxon>
    </lineage>
</organism>
<evidence type="ECO:0000313" key="2">
    <source>
        <dbReference type="EMBL" id="PIA16430.1"/>
    </source>
</evidence>
<gene>
    <name evidence="2" type="ORF">COEREDRAFT_8551</name>
</gene>
<protein>
    <submittedName>
        <fullName evidence="2">Uncharacterized protein</fullName>
    </submittedName>
</protein>
<feature type="transmembrane region" description="Helical" evidence="1">
    <location>
        <begin position="73"/>
        <end position="89"/>
    </location>
</feature>
<dbReference type="AlphaFoldDB" id="A0A2G5BBQ0"/>
<feature type="transmembrane region" description="Helical" evidence="1">
    <location>
        <begin position="148"/>
        <end position="168"/>
    </location>
</feature>